<name>A0ABR1J9R5_9AGAR</name>
<comment type="caution">
    <text evidence="12">The sequence shown here is derived from an EMBL/GenBank/DDBJ whole genome shotgun (WGS) entry which is preliminary data.</text>
</comment>
<dbReference type="InterPro" id="IPR001499">
    <property type="entry name" value="GPCR_STE3"/>
</dbReference>
<evidence type="ECO:0000256" key="4">
    <source>
        <dbReference type="ARBA" id="ARBA00022692"/>
    </source>
</evidence>
<reference evidence="12 13" key="1">
    <citation type="submission" date="2024-01" db="EMBL/GenBank/DDBJ databases">
        <title>A draft genome for the cacao thread blight pathogen Marasmiellus scandens.</title>
        <authorList>
            <person name="Baruah I.K."/>
            <person name="Leung J."/>
            <person name="Bukari Y."/>
            <person name="Amoako-Attah I."/>
            <person name="Meinhardt L.W."/>
            <person name="Bailey B.A."/>
            <person name="Cohen S.P."/>
        </authorList>
    </citation>
    <scope>NUCLEOTIDE SEQUENCE [LARGE SCALE GENOMIC DNA]</scope>
    <source>
        <strain evidence="12 13">GH-19</strain>
    </source>
</reference>
<keyword evidence="4 11" id="KW-0812">Transmembrane</keyword>
<feature type="compositionally biased region" description="Polar residues" evidence="10">
    <location>
        <begin position="401"/>
        <end position="419"/>
    </location>
</feature>
<evidence type="ECO:0000256" key="9">
    <source>
        <dbReference type="ARBA" id="ARBA00023224"/>
    </source>
</evidence>
<dbReference type="CDD" id="cd14966">
    <property type="entry name" value="7tmD_STE3"/>
    <property type="match status" value="1"/>
</dbReference>
<keyword evidence="13" id="KW-1185">Reference proteome</keyword>
<keyword evidence="8 12" id="KW-0675">Receptor</keyword>
<proteinExistence type="inferred from homology"/>
<comment type="similarity">
    <text evidence="2">Belongs to the G-protein coupled receptor 4 family.</text>
</comment>
<feature type="region of interest" description="Disordered" evidence="10">
    <location>
        <begin position="401"/>
        <end position="477"/>
    </location>
</feature>
<evidence type="ECO:0000256" key="7">
    <source>
        <dbReference type="ARBA" id="ARBA00023136"/>
    </source>
</evidence>
<keyword evidence="7 11" id="KW-0472">Membrane</keyword>
<feature type="compositionally biased region" description="Polar residues" evidence="10">
    <location>
        <begin position="450"/>
        <end position="463"/>
    </location>
</feature>
<comment type="subcellular location">
    <subcellularLocation>
        <location evidence="1">Membrane</location>
        <topology evidence="1">Multi-pass membrane protein</topology>
    </subcellularLocation>
</comment>
<evidence type="ECO:0000256" key="5">
    <source>
        <dbReference type="ARBA" id="ARBA00022989"/>
    </source>
</evidence>
<feature type="compositionally biased region" description="Low complexity" evidence="10">
    <location>
        <begin position="423"/>
        <end position="433"/>
    </location>
</feature>
<feature type="transmembrane region" description="Helical" evidence="11">
    <location>
        <begin position="111"/>
        <end position="134"/>
    </location>
</feature>
<feature type="transmembrane region" description="Helical" evidence="11">
    <location>
        <begin position="77"/>
        <end position="99"/>
    </location>
</feature>
<evidence type="ECO:0000256" key="11">
    <source>
        <dbReference type="SAM" id="Phobius"/>
    </source>
</evidence>
<feature type="transmembrane region" description="Helical" evidence="11">
    <location>
        <begin position="276"/>
        <end position="293"/>
    </location>
</feature>
<feature type="transmembrane region" description="Helical" evidence="11">
    <location>
        <begin position="207"/>
        <end position="230"/>
    </location>
</feature>
<feature type="transmembrane region" description="Helical" evidence="11">
    <location>
        <begin position="37"/>
        <end position="57"/>
    </location>
</feature>
<protein>
    <submittedName>
        <fullName evidence="12">A-factor receptor</fullName>
    </submittedName>
</protein>
<dbReference type="PANTHER" id="PTHR28097:SF1">
    <property type="entry name" value="PHEROMONE A FACTOR RECEPTOR"/>
    <property type="match status" value="1"/>
</dbReference>
<evidence type="ECO:0000256" key="3">
    <source>
        <dbReference type="ARBA" id="ARBA00022507"/>
    </source>
</evidence>
<feature type="compositionally biased region" description="Pro residues" evidence="10">
    <location>
        <begin position="434"/>
        <end position="446"/>
    </location>
</feature>
<accession>A0ABR1J9R5</accession>
<evidence type="ECO:0000256" key="2">
    <source>
        <dbReference type="ARBA" id="ARBA00011085"/>
    </source>
</evidence>
<evidence type="ECO:0000256" key="1">
    <source>
        <dbReference type="ARBA" id="ARBA00004141"/>
    </source>
</evidence>
<evidence type="ECO:0000256" key="8">
    <source>
        <dbReference type="ARBA" id="ARBA00023170"/>
    </source>
</evidence>
<gene>
    <name evidence="12" type="primary">STE3_1</name>
    <name evidence="12" type="ORF">VKT23_011256</name>
</gene>
<dbReference type="Pfam" id="PF02076">
    <property type="entry name" value="STE3"/>
    <property type="match status" value="1"/>
</dbReference>
<dbReference type="PRINTS" id="PR00899">
    <property type="entry name" value="GPCRSTE3"/>
</dbReference>
<keyword evidence="3" id="KW-0589">Pheromone response</keyword>
<feature type="compositionally biased region" description="Low complexity" evidence="10">
    <location>
        <begin position="464"/>
        <end position="477"/>
    </location>
</feature>
<evidence type="ECO:0000256" key="6">
    <source>
        <dbReference type="ARBA" id="ARBA00023040"/>
    </source>
</evidence>
<evidence type="ECO:0000313" key="12">
    <source>
        <dbReference type="EMBL" id="KAK7454502.1"/>
    </source>
</evidence>
<feature type="region of interest" description="Disordered" evidence="10">
    <location>
        <begin position="517"/>
        <end position="573"/>
    </location>
</feature>
<feature type="transmembrane region" description="Helical" evidence="11">
    <location>
        <begin position="154"/>
        <end position="178"/>
    </location>
</feature>
<feature type="compositionally biased region" description="Polar residues" evidence="10">
    <location>
        <begin position="554"/>
        <end position="573"/>
    </location>
</feature>
<feature type="compositionally biased region" description="Polar residues" evidence="10">
    <location>
        <begin position="518"/>
        <end position="545"/>
    </location>
</feature>
<keyword evidence="9" id="KW-0807">Transducer</keyword>
<dbReference type="Proteomes" id="UP001498398">
    <property type="component" value="Unassembled WGS sequence"/>
</dbReference>
<evidence type="ECO:0000256" key="10">
    <source>
        <dbReference type="SAM" id="MobiDB-lite"/>
    </source>
</evidence>
<keyword evidence="6" id="KW-0297">G-protein coupled receptor</keyword>
<evidence type="ECO:0000313" key="13">
    <source>
        <dbReference type="Proteomes" id="UP001498398"/>
    </source>
</evidence>
<feature type="transmembrane region" description="Helical" evidence="11">
    <location>
        <begin position="6"/>
        <end position="25"/>
    </location>
</feature>
<sequence length="594" mass="65239">MSSAVIDILFSVLSFLAFGLLLIPLPWHLKARNAGTCLFISWIGLACLVLAVDSILWRTQRDLTGPIFTWCDISTKLIIGAMAAVPAVSLCINLRLYFISTDRITILEKKSLLITELALGLGFPIVEMALHFVVQGRRFELYGGMGCRPFISNVLLSYILLFAPQILLGIGSCILLVLTTIASRDIYKKINLLHPGIDDHEGSSLTFLWFLTLGGLSALCSIAFDGYWIYATLASSGMKVWVPWNEMHNTSRVDTITQSTWRSNSMASIMLQIDRWIYVGLGLLFFAFFGFTAEARRRYKRFLGCGGKAVEEQDELTDQELTMIMKSRNLKPLNGPEIIDKPGEAFGLSRSATLPPLEERPGSFHANEIFNNVKERITKQSKLAAPPSLMSNDTTASVIYSTMPQPENPYSSNASTSTPYLWPSSSRSSTFPSPSSPPNLPLPPIPDNSIESSSPYRDSQTNHSVYSTSTLSTSASSLPLISKTTSTATTVSHGPPPDVLPPARFVHTQSPLVMPVQRSRSFSASPARTYGGSSSTEVPTEVPTNRQHRRSKSAYRSVSKGAQSSYPQQSSLDFKCSGNNELFSDQEMGVPMAI</sequence>
<keyword evidence="5 11" id="KW-1133">Transmembrane helix</keyword>
<dbReference type="PANTHER" id="PTHR28097">
    <property type="entry name" value="PHEROMONE A FACTOR RECEPTOR"/>
    <property type="match status" value="1"/>
</dbReference>
<organism evidence="12 13">
    <name type="scientific">Marasmiellus scandens</name>
    <dbReference type="NCBI Taxonomy" id="2682957"/>
    <lineage>
        <taxon>Eukaryota</taxon>
        <taxon>Fungi</taxon>
        <taxon>Dikarya</taxon>
        <taxon>Basidiomycota</taxon>
        <taxon>Agaricomycotina</taxon>
        <taxon>Agaricomycetes</taxon>
        <taxon>Agaricomycetidae</taxon>
        <taxon>Agaricales</taxon>
        <taxon>Marasmiineae</taxon>
        <taxon>Omphalotaceae</taxon>
        <taxon>Marasmiellus</taxon>
    </lineage>
</organism>
<dbReference type="EMBL" id="JBANRG010000024">
    <property type="protein sequence ID" value="KAK7454502.1"/>
    <property type="molecule type" value="Genomic_DNA"/>
</dbReference>